<dbReference type="InterPro" id="IPR011043">
    <property type="entry name" value="Gal_Oxase/kelch_b-propeller"/>
</dbReference>
<keyword evidence="4" id="KW-1185">Reference proteome</keyword>
<keyword evidence="1" id="KW-0812">Transmembrane</keyword>
<feature type="transmembrane region" description="Helical" evidence="1">
    <location>
        <begin position="6"/>
        <end position="31"/>
    </location>
</feature>
<evidence type="ECO:0000313" key="3">
    <source>
        <dbReference type="EnsemblPlants" id="Solyc01g067010.3.1.1"/>
    </source>
</evidence>
<dbReference type="Gramene" id="Solyc01g067010.3.1">
    <property type="protein sequence ID" value="Solyc01g067010.3.1.1"/>
    <property type="gene ID" value="Solyc01g067010.3"/>
</dbReference>
<dbReference type="STRING" id="4081.A0A3Q7EG27"/>
<dbReference type="Pfam" id="PF08268">
    <property type="entry name" value="FBA_3"/>
    <property type="match status" value="1"/>
</dbReference>
<dbReference type="EnsemblPlants" id="Solyc01g067010.3.1">
    <property type="protein sequence ID" value="Solyc01g067010.3.1.1"/>
    <property type="gene ID" value="Solyc01g067010.3"/>
</dbReference>
<dbReference type="SUPFAM" id="SSF50965">
    <property type="entry name" value="Galactose oxidase, central domain"/>
    <property type="match status" value="1"/>
</dbReference>
<dbReference type="Pfam" id="PF00646">
    <property type="entry name" value="F-box"/>
    <property type="match status" value="1"/>
</dbReference>
<dbReference type="AlphaFoldDB" id="A0A3Q7EG27"/>
<dbReference type="NCBIfam" id="TIGR01640">
    <property type="entry name" value="F_box_assoc_1"/>
    <property type="match status" value="1"/>
</dbReference>
<evidence type="ECO:0000313" key="4">
    <source>
        <dbReference type="Proteomes" id="UP000004994"/>
    </source>
</evidence>
<dbReference type="PaxDb" id="4081-Solyc01g067010.2.1"/>
<dbReference type="InParanoid" id="A0A3Q7EG27"/>
<feature type="domain" description="F-box" evidence="2">
    <location>
        <begin position="36"/>
        <end position="82"/>
    </location>
</feature>
<dbReference type="InterPro" id="IPR013187">
    <property type="entry name" value="F-box-assoc_dom_typ3"/>
</dbReference>
<dbReference type="PROSITE" id="PS50181">
    <property type="entry name" value="FBOX"/>
    <property type="match status" value="1"/>
</dbReference>
<dbReference type="InterPro" id="IPR001810">
    <property type="entry name" value="F-box_dom"/>
</dbReference>
<dbReference type="OMA" id="CHPHISR"/>
<accession>A0A3Q7EG27</accession>
<dbReference type="CDD" id="cd22157">
    <property type="entry name" value="F-box_AtFBW1-like"/>
    <property type="match status" value="1"/>
</dbReference>
<organism evidence="3">
    <name type="scientific">Solanum lycopersicum</name>
    <name type="common">Tomato</name>
    <name type="synonym">Lycopersicon esculentum</name>
    <dbReference type="NCBI Taxonomy" id="4081"/>
    <lineage>
        <taxon>Eukaryota</taxon>
        <taxon>Viridiplantae</taxon>
        <taxon>Streptophyta</taxon>
        <taxon>Embryophyta</taxon>
        <taxon>Tracheophyta</taxon>
        <taxon>Spermatophyta</taxon>
        <taxon>Magnoliopsida</taxon>
        <taxon>eudicotyledons</taxon>
        <taxon>Gunneridae</taxon>
        <taxon>Pentapetalae</taxon>
        <taxon>asterids</taxon>
        <taxon>lamiids</taxon>
        <taxon>Solanales</taxon>
        <taxon>Solanaceae</taxon>
        <taxon>Solanoideae</taxon>
        <taxon>Solaneae</taxon>
        <taxon>Solanum</taxon>
        <taxon>Solanum subgen. Lycopersicon</taxon>
    </lineage>
</organism>
<reference evidence="3" key="1">
    <citation type="journal article" date="2012" name="Nature">
        <title>The tomato genome sequence provides insights into fleshy fruit evolution.</title>
        <authorList>
            <consortium name="Tomato Genome Consortium"/>
        </authorList>
    </citation>
    <scope>NUCLEOTIDE SEQUENCE [LARGE SCALE GENOMIC DNA]</scope>
    <source>
        <strain evidence="3">cv. Heinz 1706</strain>
    </source>
</reference>
<keyword evidence="1" id="KW-0472">Membrane</keyword>
<dbReference type="SUPFAM" id="SSF81383">
    <property type="entry name" value="F-box domain"/>
    <property type="match status" value="1"/>
</dbReference>
<dbReference type="InterPro" id="IPR036047">
    <property type="entry name" value="F-box-like_dom_sf"/>
</dbReference>
<evidence type="ECO:0000256" key="1">
    <source>
        <dbReference type="SAM" id="Phobius"/>
    </source>
</evidence>
<dbReference type="Gene3D" id="1.20.1280.50">
    <property type="match status" value="1"/>
</dbReference>
<dbReference type="PANTHER" id="PTHR31672:SF13">
    <property type="entry name" value="F-BOX PROTEIN CPR30-LIKE"/>
    <property type="match status" value="1"/>
</dbReference>
<dbReference type="InterPro" id="IPR017451">
    <property type="entry name" value="F-box-assoc_interact_dom"/>
</dbReference>
<sequence length="404" mass="45038">IILLSHILSLTPLTIFFFLKATFSVAIHIYFSKMKMKEIPTLPQDIIIEILIRLPLKTLLKFRSVSKSWLYLLSDAQFHKTHISFSTNNPKFTDYTLAAIPTLSGLGKICHVYTISSENSSVIVSKHGCPSKTLSLSAWILGSCNGLICLTSDSFNLMLLNPCTGKFSLFPDLMIEYEVGDGGVHIRYGFGYDASTDDYKVVKMFSFPRIDNEGRHVNMVSVYSLKGSSWSSIQGFDSGHVNGNVAVFANGVLHWEGCYDYVSGGVSSEIVTLDLAKERYGRIALPRYEGGGIHWTLGESRGRLVACCNYESDKADMWVLKEYGVEKTWTKVVTISSPDDRRVSISPLFVAENGDEVLVKLGTEVTLYNSRNASFKRIADYVSMDDFLQVQVTTYLESLASPHI</sequence>
<name>A0A3Q7EG27_SOLLC</name>
<dbReference type="FunCoup" id="A0A3Q7EG27">
    <property type="interactions" value="917"/>
</dbReference>
<dbReference type="Proteomes" id="UP000004994">
    <property type="component" value="Chromosome 1"/>
</dbReference>
<dbReference type="SMR" id="A0A3Q7EG27"/>
<evidence type="ECO:0000259" key="2">
    <source>
        <dbReference type="PROSITE" id="PS50181"/>
    </source>
</evidence>
<dbReference type="SMART" id="SM00256">
    <property type="entry name" value="FBOX"/>
    <property type="match status" value="1"/>
</dbReference>
<proteinExistence type="predicted"/>
<dbReference type="PANTHER" id="PTHR31672">
    <property type="entry name" value="BNACNNG10540D PROTEIN"/>
    <property type="match status" value="1"/>
</dbReference>
<protein>
    <recommendedName>
        <fullName evidence="2">F-box domain-containing protein</fullName>
    </recommendedName>
</protein>
<dbReference type="InterPro" id="IPR050796">
    <property type="entry name" value="SCF_F-box_component"/>
</dbReference>
<reference evidence="3" key="2">
    <citation type="submission" date="2019-01" db="UniProtKB">
        <authorList>
            <consortium name="EnsemblPlants"/>
        </authorList>
    </citation>
    <scope>IDENTIFICATION</scope>
    <source>
        <strain evidence="3">cv. Heinz 1706</strain>
    </source>
</reference>
<keyword evidence="1" id="KW-1133">Transmembrane helix</keyword>